<evidence type="ECO:0000259" key="1">
    <source>
        <dbReference type="PROSITE" id="PS50943"/>
    </source>
</evidence>
<dbReference type="EMBL" id="JAAMFL010000002">
    <property type="protein sequence ID" value="MBS9337097.1"/>
    <property type="molecule type" value="Genomic_DNA"/>
</dbReference>
<accession>A0ABS5QWC2</accession>
<dbReference type="Pfam" id="PF01381">
    <property type="entry name" value="HTH_3"/>
    <property type="match status" value="1"/>
</dbReference>
<dbReference type="InterPro" id="IPR010982">
    <property type="entry name" value="Lambda_DNA-bd_dom_sf"/>
</dbReference>
<name>A0ABS5QWC2_9LACO</name>
<gene>
    <name evidence="2" type="ORF">G6R30_01275</name>
</gene>
<dbReference type="InterPro" id="IPR001387">
    <property type="entry name" value="Cro/C1-type_HTH"/>
</dbReference>
<protein>
    <submittedName>
        <fullName evidence="2">Helix-turn-helix transcriptional regulator</fullName>
    </submittedName>
</protein>
<dbReference type="RefSeq" id="WP_213820693.1">
    <property type="nucleotide sequence ID" value="NZ_JAAMFL010000002.1"/>
</dbReference>
<dbReference type="SMART" id="SM00530">
    <property type="entry name" value="HTH_XRE"/>
    <property type="match status" value="1"/>
</dbReference>
<proteinExistence type="predicted"/>
<feature type="domain" description="HTH cro/C1-type" evidence="1">
    <location>
        <begin position="33"/>
        <end position="87"/>
    </location>
</feature>
<comment type="caution">
    <text evidence="2">The sequence shown here is derived from an EMBL/GenBank/DDBJ whole genome shotgun (WGS) entry which is preliminary data.</text>
</comment>
<keyword evidence="3" id="KW-1185">Reference proteome</keyword>
<sequence>MVLVHPATIEQFDHKWMELSFRQEIQEEVANRLRKARLMRGYSQTAVANRLHLSQSAISKYESGQVMPDLLILLTFCHLYGNELAAFFDCPFFRAYLEDLPPTELP</sequence>
<dbReference type="CDD" id="cd00093">
    <property type="entry name" value="HTH_XRE"/>
    <property type="match status" value="1"/>
</dbReference>
<evidence type="ECO:0000313" key="3">
    <source>
        <dbReference type="Proteomes" id="UP001519503"/>
    </source>
</evidence>
<reference evidence="2 3" key="1">
    <citation type="submission" date="2020-02" db="EMBL/GenBank/DDBJ databases">
        <title>Fructobacillus sp. isolated from paper mulberry of Taiwan.</title>
        <authorList>
            <person name="Lin S.-T."/>
        </authorList>
    </citation>
    <scope>NUCLEOTIDE SEQUENCE [LARGE SCALE GENOMIC DNA]</scope>
    <source>
        <strain evidence="2 3">S1-1</strain>
    </source>
</reference>
<dbReference type="SUPFAM" id="SSF47413">
    <property type="entry name" value="lambda repressor-like DNA-binding domains"/>
    <property type="match status" value="1"/>
</dbReference>
<dbReference type="Proteomes" id="UP001519503">
    <property type="component" value="Unassembled WGS sequence"/>
</dbReference>
<dbReference type="PROSITE" id="PS50943">
    <property type="entry name" value="HTH_CROC1"/>
    <property type="match status" value="1"/>
</dbReference>
<dbReference type="Gene3D" id="1.10.260.40">
    <property type="entry name" value="lambda repressor-like DNA-binding domains"/>
    <property type="match status" value="1"/>
</dbReference>
<evidence type="ECO:0000313" key="2">
    <source>
        <dbReference type="EMBL" id="MBS9337097.1"/>
    </source>
</evidence>
<organism evidence="2 3">
    <name type="scientific">Fructobacillus parabroussonetiae</name>
    <dbReference type="NCBI Taxonomy" id="2713174"/>
    <lineage>
        <taxon>Bacteria</taxon>
        <taxon>Bacillati</taxon>
        <taxon>Bacillota</taxon>
        <taxon>Bacilli</taxon>
        <taxon>Lactobacillales</taxon>
        <taxon>Lactobacillaceae</taxon>
        <taxon>Fructobacillus</taxon>
    </lineage>
</organism>